<dbReference type="EC" id="2.7.1.67" evidence="2"/>
<dbReference type="Pfam" id="PF00454">
    <property type="entry name" value="PI3_PI4_kinase"/>
    <property type="match status" value="1"/>
</dbReference>
<dbReference type="PANTHER" id="PTHR10048">
    <property type="entry name" value="PHOSPHATIDYLINOSITOL KINASE"/>
    <property type="match status" value="1"/>
</dbReference>
<evidence type="ECO:0000313" key="8">
    <source>
        <dbReference type="Proteomes" id="UP000478008"/>
    </source>
</evidence>
<evidence type="ECO:0000313" key="7">
    <source>
        <dbReference type="EMBL" id="VUG19628.1"/>
    </source>
</evidence>
<dbReference type="SUPFAM" id="SSF56112">
    <property type="entry name" value="Protein kinase-like (PK-like)"/>
    <property type="match status" value="1"/>
</dbReference>
<organism evidence="7 8">
    <name type="scientific">Dekkera bruxellensis</name>
    <name type="common">Brettanomyces custersii</name>
    <dbReference type="NCBI Taxonomy" id="5007"/>
    <lineage>
        <taxon>Eukaryota</taxon>
        <taxon>Fungi</taxon>
        <taxon>Dikarya</taxon>
        <taxon>Ascomycota</taxon>
        <taxon>Saccharomycotina</taxon>
        <taxon>Pichiomycetes</taxon>
        <taxon>Pichiales</taxon>
        <taxon>Pichiaceae</taxon>
        <taxon>Brettanomyces</taxon>
    </lineage>
</organism>
<dbReference type="InterPro" id="IPR015433">
    <property type="entry name" value="PI3/4_kinase"/>
</dbReference>
<feature type="compositionally biased region" description="Low complexity" evidence="5">
    <location>
        <begin position="255"/>
        <end position="266"/>
    </location>
</feature>
<dbReference type="Gene3D" id="6.10.140.1260">
    <property type="match status" value="1"/>
</dbReference>
<evidence type="ECO:0000256" key="2">
    <source>
        <dbReference type="ARBA" id="ARBA00012169"/>
    </source>
</evidence>
<dbReference type="SUPFAM" id="SSF48371">
    <property type="entry name" value="ARM repeat"/>
    <property type="match status" value="1"/>
</dbReference>
<evidence type="ECO:0000256" key="3">
    <source>
        <dbReference type="ARBA" id="ARBA00022679"/>
    </source>
</evidence>
<dbReference type="SMART" id="SM00146">
    <property type="entry name" value="PI3Kc"/>
    <property type="match status" value="1"/>
</dbReference>
<evidence type="ECO:0000256" key="1">
    <source>
        <dbReference type="ARBA" id="ARBA00001686"/>
    </source>
</evidence>
<dbReference type="InterPro" id="IPR016024">
    <property type="entry name" value="ARM-type_fold"/>
</dbReference>
<dbReference type="InterPro" id="IPR036940">
    <property type="entry name" value="PI3/4_kinase_cat_sf"/>
</dbReference>
<sequence length="1006" mass="113116">MSTEKEKETAPSNADLWTTIHSSNFDIYKCIDLLRSKSENVGIQYELCKRATNYPMAELRFFIPQLLQLLITVDTQSLALTEMIEHLCTRDPHFCLVTFWNLQALLQQLCSEPESIGFQTCKKLINELQYQLFNYSQRPGSKLPPSTSGVVSHGFNQGFHENLTPSLILQTSLMAAITVPETVHYVEPMVRIQGKKVKTLVFEVLKDVKKSLTENLTRKNTIKNSKLGTTSAKSYKSEVRRTKSVNLDRKHRHTSTPSSSGNSSNSIDLKMVDSYADINLPELRRPSLKLGKAFARSPGTFNGFSSTFISLGKNANTKSKSDDMVASMPDLGSRSPENMNFDGSYATSIRNSFDFRDSLDIDNAANGKATSLSPERRRMTYTKAQKVKLLKSNYFNNTTQFVIALQNISARLSKTPREARLSTLKAELSVLNSDLPCEVDIPSLLPKSKRGKYHKICHICVNESAVLNSAEHVPFLLLIEYFSDGMDFNPDTPSNKSLLEDLQNGNDDGKYRFDISYRNTTSKTGLKPVSQGTGNHTLANAASSRTSSISKKDGSDFSTPLPEIVKKSDIDGTDLGDVSVVKFTNKMEDKDALMFPTKSFFANDKSLHDQIKDIEGSLNEHQDDSNEHDKNLTVQMRVAGVMLRQLELSQSTLANSQALQIKNRIVKSMKKMQDSFESSSSLKKTDDAAGVRKLSNDFKVAGLSYLGEDWNKKKQRIRKHSMYGKHENWDLYSMIAKTGDDLAQEAFASQLIQIIANIWYADGVHVWVKRMHMLITSSNTGLVETITNAFSVHSIKKSLTEYMISKNELQAGEVATLKDHFLRMFGDEDSMKYKMAQQNFCSSLAAYSIICYLLQIKDRHNGNIMVDSEGHIIHIDFGFLLSSSPGSVGFESAPFKLVQEYVDVLGGVDSFYFQQYKKLTKEAFKSIRKHADSLLNIVELMQTDSPLPCFRAGESTSVQLQQRLQLHLNDEEVDAFTENVLIAKSLNSVYTRLYDQFQMITQGIYM</sequence>
<proteinExistence type="predicted"/>
<keyword evidence="8" id="KW-1185">Reference proteome</keyword>
<accession>A0A7D9H3K4</accession>
<dbReference type="Gene3D" id="1.10.1070.11">
    <property type="entry name" value="Phosphatidylinositol 3-/4-kinase, catalytic domain"/>
    <property type="match status" value="1"/>
</dbReference>
<feature type="region of interest" description="Disordered" evidence="5">
    <location>
        <begin position="225"/>
        <end position="266"/>
    </location>
</feature>
<dbReference type="Pfam" id="PF11522">
    <property type="entry name" value="Pik1"/>
    <property type="match status" value="1"/>
</dbReference>
<feature type="compositionally biased region" description="Polar residues" evidence="5">
    <location>
        <begin position="225"/>
        <end position="234"/>
    </location>
</feature>
<dbReference type="InterPro" id="IPR011009">
    <property type="entry name" value="Kinase-like_dom_sf"/>
</dbReference>
<keyword evidence="4" id="KW-0418">Kinase</keyword>
<dbReference type="GO" id="GO:0046854">
    <property type="term" value="P:phosphatidylinositol phosphate biosynthetic process"/>
    <property type="evidence" value="ECO:0007669"/>
    <property type="project" value="InterPro"/>
</dbReference>
<dbReference type="GO" id="GO:0048015">
    <property type="term" value="P:phosphatidylinositol-mediated signaling"/>
    <property type="evidence" value="ECO:0007669"/>
    <property type="project" value="TreeGrafter"/>
</dbReference>
<dbReference type="GO" id="GO:0005737">
    <property type="term" value="C:cytoplasm"/>
    <property type="evidence" value="ECO:0007669"/>
    <property type="project" value="TreeGrafter"/>
</dbReference>
<dbReference type="InterPro" id="IPR021601">
    <property type="entry name" value="Phosphatidylino_kinase_fungi"/>
</dbReference>
<dbReference type="InterPro" id="IPR000403">
    <property type="entry name" value="PI3/4_kinase_cat_dom"/>
</dbReference>
<dbReference type="InterPro" id="IPR018936">
    <property type="entry name" value="PI3/4_kinase_CS"/>
</dbReference>
<dbReference type="PROSITE" id="PS50290">
    <property type="entry name" value="PI3_4_KINASE_3"/>
    <property type="match status" value="1"/>
</dbReference>
<keyword evidence="3" id="KW-0808">Transferase</keyword>
<evidence type="ECO:0000256" key="5">
    <source>
        <dbReference type="SAM" id="MobiDB-lite"/>
    </source>
</evidence>
<dbReference type="Gene3D" id="3.30.1010.10">
    <property type="entry name" value="Phosphatidylinositol 3-kinase Catalytic Subunit, Chain A, domain 4"/>
    <property type="match status" value="1"/>
</dbReference>
<dbReference type="GO" id="GO:0004430">
    <property type="term" value="F:1-phosphatidylinositol 4-kinase activity"/>
    <property type="evidence" value="ECO:0007669"/>
    <property type="project" value="UniProtKB-EC"/>
</dbReference>
<evidence type="ECO:0000256" key="4">
    <source>
        <dbReference type="ARBA" id="ARBA00022777"/>
    </source>
</evidence>
<dbReference type="EMBL" id="CABFWN010000005">
    <property type="protein sequence ID" value="VUG19628.1"/>
    <property type="molecule type" value="Genomic_DNA"/>
</dbReference>
<dbReference type="PANTHER" id="PTHR10048:SF22">
    <property type="entry name" value="PHOSPHATIDYLINOSITOL 4-KINASE BETA"/>
    <property type="match status" value="1"/>
</dbReference>
<comment type="catalytic activity">
    <reaction evidence="1">
        <text>a 1,2-diacyl-sn-glycero-3-phospho-(1D-myo-inositol) + ATP = a 1,2-diacyl-sn-glycero-3-phospho-(1D-myo-inositol 4-phosphate) + ADP + H(+)</text>
        <dbReference type="Rhea" id="RHEA:19877"/>
        <dbReference type="ChEBI" id="CHEBI:15378"/>
        <dbReference type="ChEBI" id="CHEBI:30616"/>
        <dbReference type="ChEBI" id="CHEBI:57880"/>
        <dbReference type="ChEBI" id="CHEBI:58178"/>
        <dbReference type="ChEBI" id="CHEBI:456216"/>
        <dbReference type="EC" id="2.7.1.67"/>
    </reaction>
</comment>
<feature type="domain" description="PI3K/PI4K catalytic" evidence="6">
    <location>
        <begin position="711"/>
        <end position="989"/>
    </location>
</feature>
<dbReference type="CDD" id="cd05168">
    <property type="entry name" value="PI4Kc_III_beta"/>
    <property type="match status" value="1"/>
</dbReference>
<gene>
    <name evidence="7" type="primary">PIK1</name>
    <name evidence="7" type="ORF">DEBR0S5_07690G</name>
</gene>
<reference evidence="7 8" key="1">
    <citation type="submission" date="2019-07" db="EMBL/GenBank/DDBJ databases">
        <authorList>
            <person name="Friedrich A."/>
            <person name="Schacherer J."/>
        </authorList>
    </citation>
    <scope>NUCLEOTIDE SEQUENCE [LARGE SCALE GENOMIC DNA]</scope>
</reference>
<dbReference type="PROSITE" id="PS00916">
    <property type="entry name" value="PI3_4_KINASE_2"/>
    <property type="match status" value="1"/>
</dbReference>
<name>A0A7D9H3K4_DEKBR</name>
<dbReference type="Proteomes" id="UP000478008">
    <property type="component" value="Unassembled WGS sequence"/>
</dbReference>
<feature type="compositionally biased region" description="Polar residues" evidence="5">
    <location>
        <begin position="524"/>
        <end position="549"/>
    </location>
</feature>
<protein>
    <recommendedName>
        <fullName evidence="2">1-phosphatidylinositol 4-kinase</fullName>
        <ecNumber evidence="2">2.7.1.67</ecNumber>
    </recommendedName>
</protein>
<dbReference type="GO" id="GO:0016020">
    <property type="term" value="C:membrane"/>
    <property type="evidence" value="ECO:0007669"/>
    <property type="project" value="TreeGrafter"/>
</dbReference>
<dbReference type="FunFam" id="1.10.1070.11:FF:000016">
    <property type="entry name" value="PIK1p Phosphatidylinositol 4-kinase"/>
    <property type="match status" value="1"/>
</dbReference>
<feature type="region of interest" description="Disordered" evidence="5">
    <location>
        <begin position="524"/>
        <end position="560"/>
    </location>
</feature>
<dbReference type="AlphaFoldDB" id="A0A7D9H3K4"/>
<dbReference type="InterPro" id="IPR057754">
    <property type="entry name" value="PI4-kinase_beta/PIK1_cat"/>
</dbReference>
<evidence type="ECO:0000259" key="6">
    <source>
        <dbReference type="PROSITE" id="PS50290"/>
    </source>
</evidence>